<dbReference type="SMART" id="SM01259">
    <property type="entry name" value="LAB_N"/>
    <property type="match status" value="1"/>
</dbReference>
<keyword evidence="5" id="KW-1185">Reference proteome</keyword>
<dbReference type="Proteomes" id="UP000647183">
    <property type="component" value="Unassembled WGS sequence"/>
</dbReference>
<evidence type="ECO:0000313" key="4">
    <source>
        <dbReference type="EMBL" id="MBD7988884.1"/>
    </source>
</evidence>
<reference evidence="4 5" key="1">
    <citation type="submission" date="2020-08" db="EMBL/GenBank/DDBJ databases">
        <title>A Genomic Blueprint of the Chicken Gut Microbiome.</title>
        <authorList>
            <person name="Gilroy R."/>
            <person name="Ravi A."/>
            <person name="Getino M."/>
            <person name="Pursley I."/>
            <person name="Horton D.L."/>
            <person name="Alikhan N.-F."/>
            <person name="Baker D."/>
            <person name="Gharbi K."/>
            <person name="Hall N."/>
            <person name="Watson M."/>
            <person name="Adriaenssens E.M."/>
            <person name="Foster-Nyarko E."/>
            <person name="Jarju S."/>
            <person name="Secka A."/>
            <person name="Antonio M."/>
            <person name="Oren A."/>
            <person name="Chaudhuri R."/>
            <person name="La Ragione R.M."/>
            <person name="Hildebrand F."/>
            <person name="Pallen M.J."/>
        </authorList>
    </citation>
    <scope>NUCLEOTIDE SEQUENCE [LARGE SCALE GENOMIC DNA]</scope>
    <source>
        <strain evidence="4 5">Sa2BVA3</strain>
    </source>
</reference>
<organism evidence="4 5">
    <name type="scientific">Luteimonas colneyensis</name>
    <dbReference type="NCBI Taxonomy" id="2762230"/>
    <lineage>
        <taxon>Bacteria</taxon>
        <taxon>Pseudomonadati</taxon>
        <taxon>Pseudomonadota</taxon>
        <taxon>Gammaproteobacteria</taxon>
        <taxon>Lysobacterales</taxon>
        <taxon>Lysobacteraceae</taxon>
        <taxon>Luteimonas</taxon>
    </lineage>
</organism>
<feature type="domain" description="Lipid A biosynthesis N-terminal" evidence="3">
    <location>
        <begin position="21"/>
        <end position="94"/>
    </location>
</feature>
<gene>
    <name evidence="4" type="ORF">H9645_12670</name>
</gene>
<accession>A0ABR8ULI5</accession>
<proteinExistence type="predicted"/>
<keyword evidence="2" id="KW-0812">Transmembrane</keyword>
<evidence type="ECO:0000259" key="3">
    <source>
        <dbReference type="SMART" id="SM01259"/>
    </source>
</evidence>
<name>A0ABR8ULI5_9GAMM</name>
<evidence type="ECO:0000256" key="1">
    <source>
        <dbReference type="SAM" id="MobiDB-lite"/>
    </source>
</evidence>
<dbReference type="EMBL" id="JACSQJ010000008">
    <property type="protein sequence ID" value="MBD7988884.1"/>
    <property type="molecule type" value="Genomic_DNA"/>
</dbReference>
<evidence type="ECO:0000313" key="5">
    <source>
        <dbReference type="Proteomes" id="UP000647183"/>
    </source>
</evidence>
<dbReference type="Pfam" id="PF07578">
    <property type="entry name" value="LAB_N"/>
    <property type="match status" value="1"/>
</dbReference>
<feature type="transmembrane region" description="Helical" evidence="2">
    <location>
        <begin position="20"/>
        <end position="39"/>
    </location>
</feature>
<feature type="transmembrane region" description="Helical" evidence="2">
    <location>
        <begin position="51"/>
        <end position="69"/>
    </location>
</feature>
<feature type="compositionally biased region" description="Polar residues" evidence="1">
    <location>
        <begin position="107"/>
        <end position="120"/>
    </location>
</feature>
<dbReference type="InterPro" id="IPR011499">
    <property type="entry name" value="Lipid_A_biosynth_N"/>
</dbReference>
<evidence type="ECO:0000256" key="2">
    <source>
        <dbReference type="SAM" id="Phobius"/>
    </source>
</evidence>
<keyword evidence="2" id="KW-1133">Transmembrane helix</keyword>
<comment type="caution">
    <text evidence="4">The sequence shown here is derived from an EMBL/GenBank/DDBJ whole genome shotgun (WGS) entry which is preliminary data.</text>
</comment>
<sequence length="131" mass="13919">MNGTIEALAWTGIALTPWKLVGVAGALLFGARWLVQFGASRRAGRAVVPRSFWIISLCGSAMTLSYFLFSDKQDAVGVLQNLLPALTAAYSLWLELRPTRAAPAQADANSGAWTGTSSASRKPARPTPASR</sequence>
<feature type="region of interest" description="Disordered" evidence="1">
    <location>
        <begin position="102"/>
        <end position="131"/>
    </location>
</feature>
<keyword evidence="2" id="KW-0472">Membrane</keyword>
<protein>
    <submittedName>
        <fullName evidence="4">Lipid-A-disaccharide synthase N-terminal domain-containing protein</fullName>
    </submittedName>
</protein>